<comment type="caution">
    <text evidence="2">The sequence shown here is derived from an EMBL/GenBank/DDBJ whole genome shotgun (WGS) entry which is preliminary data.</text>
</comment>
<feature type="region of interest" description="Disordered" evidence="1">
    <location>
        <begin position="1"/>
        <end position="73"/>
    </location>
</feature>
<reference evidence="2" key="1">
    <citation type="submission" date="2021-02" db="EMBL/GenBank/DDBJ databases">
        <authorList>
            <person name="Nowell W R."/>
        </authorList>
    </citation>
    <scope>NUCLEOTIDE SEQUENCE</scope>
</reference>
<gene>
    <name evidence="2" type="ORF">EDS130_LOCUS42351</name>
</gene>
<dbReference type="EMBL" id="CAJNOJ010000612">
    <property type="protein sequence ID" value="CAF1496516.1"/>
    <property type="molecule type" value="Genomic_DNA"/>
</dbReference>
<dbReference type="Proteomes" id="UP000663852">
    <property type="component" value="Unassembled WGS sequence"/>
</dbReference>
<evidence type="ECO:0000313" key="2">
    <source>
        <dbReference type="EMBL" id="CAF1496516.1"/>
    </source>
</evidence>
<feature type="compositionally biased region" description="Low complexity" evidence="1">
    <location>
        <begin position="31"/>
        <end position="44"/>
    </location>
</feature>
<feature type="non-terminal residue" evidence="2">
    <location>
        <position position="1"/>
    </location>
</feature>
<evidence type="ECO:0000256" key="1">
    <source>
        <dbReference type="SAM" id="MobiDB-lite"/>
    </source>
</evidence>
<sequence>MNPNGTNAQPPENNLNINPLKQHYNKPPRHSNTTSTPSFNTNKSTRTKRKTKPKSTMQGTEPPIRGFHSATSTDTLIELSTTSIHGSTPTNDFPNTLTPSEKCVEPWMEVVD</sequence>
<protein>
    <submittedName>
        <fullName evidence="2">Uncharacterized protein</fullName>
    </submittedName>
</protein>
<evidence type="ECO:0000313" key="3">
    <source>
        <dbReference type="Proteomes" id="UP000663852"/>
    </source>
</evidence>
<proteinExistence type="predicted"/>
<dbReference type="AlphaFoldDB" id="A0A815SX34"/>
<name>A0A815SX34_ADIRI</name>
<organism evidence="2 3">
    <name type="scientific">Adineta ricciae</name>
    <name type="common">Rotifer</name>
    <dbReference type="NCBI Taxonomy" id="249248"/>
    <lineage>
        <taxon>Eukaryota</taxon>
        <taxon>Metazoa</taxon>
        <taxon>Spiralia</taxon>
        <taxon>Gnathifera</taxon>
        <taxon>Rotifera</taxon>
        <taxon>Eurotatoria</taxon>
        <taxon>Bdelloidea</taxon>
        <taxon>Adinetida</taxon>
        <taxon>Adinetidae</taxon>
        <taxon>Adineta</taxon>
    </lineage>
</organism>
<accession>A0A815SX34</accession>
<feature type="compositionally biased region" description="Polar residues" evidence="1">
    <location>
        <begin position="1"/>
        <end position="19"/>
    </location>
</feature>